<evidence type="ECO:0008006" key="4">
    <source>
        <dbReference type="Google" id="ProtNLM"/>
    </source>
</evidence>
<gene>
    <name evidence="2" type="ORF">TNIN_198401</name>
</gene>
<organism evidence="2 3">
    <name type="scientific">Trichonephila inaurata madagascariensis</name>
    <dbReference type="NCBI Taxonomy" id="2747483"/>
    <lineage>
        <taxon>Eukaryota</taxon>
        <taxon>Metazoa</taxon>
        <taxon>Ecdysozoa</taxon>
        <taxon>Arthropoda</taxon>
        <taxon>Chelicerata</taxon>
        <taxon>Arachnida</taxon>
        <taxon>Araneae</taxon>
        <taxon>Araneomorphae</taxon>
        <taxon>Entelegynae</taxon>
        <taxon>Araneoidea</taxon>
        <taxon>Nephilidae</taxon>
        <taxon>Trichonephila</taxon>
        <taxon>Trichonephila inaurata</taxon>
    </lineage>
</organism>
<feature type="compositionally biased region" description="Basic residues" evidence="1">
    <location>
        <begin position="175"/>
        <end position="189"/>
    </location>
</feature>
<keyword evidence="3" id="KW-1185">Reference proteome</keyword>
<dbReference type="Proteomes" id="UP000886998">
    <property type="component" value="Unassembled WGS sequence"/>
</dbReference>
<reference evidence="2" key="1">
    <citation type="submission" date="2020-08" db="EMBL/GenBank/DDBJ databases">
        <title>Multicomponent nature underlies the extraordinary mechanical properties of spider dragline silk.</title>
        <authorList>
            <person name="Kono N."/>
            <person name="Nakamura H."/>
            <person name="Mori M."/>
            <person name="Yoshida Y."/>
            <person name="Ohtoshi R."/>
            <person name="Malay A.D."/>
            <person name="Moran D.A.P."/>
            <person name="Tomita M."/>
            <person name="Numata K."/>
            <person name="Arakawa K."/>
        </authorList>
    </citation>
    <scope>NUCLEOTIDE SEQUENCE</scope>
</reference>
<feature type="compositionally biased region" description="Polar residues" evidence="1">
    <location>
        <begin position="163"/>
        <end position="172"/>
    </location>
</feature>
<sequence>MALRRHVLRHANSKEKSKALQAICKLADQAATPASGKHSDEYDPLQEKIRSLFPTEFASPSGSEQSSPSPQRTTIYKSSPPTTQTTQPPPEPSVLSALRKEWADTGPPKIRAFPMNYAAKTKKNLFKCRKCPLAFYTAAKFEEHQSEEQELESLLEVDYSTTLENAENTSEPSKPKNKKKKKKPKRNNRNNRTIEENSDPPLTKTRGKCPSYTNEIVVDMNTVVDSSERSEAAIQVKEKKGRISELPFFCEVCGMRFASLDLCTDNLQRLLSVSECRLLQPDGVRL</sequence>
<proteinExistence type="predicted"/>
<name>A0A8X6J924_9ARAC</name>
<evidence type="ECO:0000313" key="2">
    <source>
        <dbReference type="EMBL" id="GFS47638.1"/>
    </source>
</evidence>
<comment type="caution">
    <text evidence="2">The sequence shown here is derived from an EMBL/GenBank/DDBJ whole genome shotgun (WGS) entry which is preliminary data.</text>
</comment>
<accession>A0A8X6J924</accession>
<protein>
    <recommendedName>
        <fullName evidence="4">C2H2-type domain-containing protein</fullName>
    </recommendedName>
</protein>
<evidence type="ECO:0000313" key="3">
    <source>
        <dbReference type="Proteomes" id="UP000886998"/>
    </source>
</evidence>
<feature type="compositionally biased region" description="Low complexity" evidence="1">
    <location>
        <begin position="59"/>
        <end position="71"/>
    </location>
</feature>
<dbReference type="AlphaFoldDB" id="A0A8X6J924"/>
<evidence type="ECO:0000256" key="1">
    <source>
        <dbReference type="SAM" id="MobiDB-lite"/>
    </source>
</evidence>
<feature type="region of interest" description="Disordered" evidence="1">
    <location>
        <begin position="163"/>
        <end position="208"/>
    </location>
</feature>
<feature type="region of interest" description="Disordered" evidence="1">
    <location>
        <begin position="56"/>
        <end position="93"/>
    </location>
</feature>
<dbReference type="EMBL" id="BMAV01026127">
    <property type="protein sequence ID" value="GFS47638.1"/>
    <property type="molecule type" value="Genomic_DNA"/>
</dbReference>